<dbReference type="PANTHER" id="PTHR40465:SF1">
    <property type="entry name" value="DUF6534 DOMAIN-CONTAINING PROTEIN"/>
    <property type="match status" value="1"/>
</dbReference>
<gene>
    <name evidence="3" type="ORF">FA15DRAFT_516131</name>
</gene>
<organism evidence="3 4">
    <name type="scientific">Coprinopsis marcescibilis</name>
    <name type="common">Agaric fungus</name>
    <name type="synonym">Psathyrella marcescibilis</name>
    <dbReference type="NCBI Taxonomy" id="230819"/>
    <lineage>
        <taxon>Eukaryota</taxon>
        <taxon>Fungi</taxon>
        <taxon>Dikarya</taxon>
        <taxon>Basidiomycota</taxon>
        <taxon>Agaricomycotina</taxon>
        <taxon>Agaricomycetes</taxon>
        <taxon>Agaricomycetidae</taxon>
        <taxon>Agaricales</taxon>
        <taxon>Agaricineae</taxon>
        <taxon>Psathyrellaceae</taxon>
        <taxon>Coprinopsis</taxon>
    </lineage>
</organism>
<dbReference type="Proteomes" id="UP000307440">
    <property type="component" value="Unassembled WGS sequence"/>
</dbReference>
<sequence length="259" mass="27443">MFKFNHAVLSNRNHIFAGMFGIAKGAAAVTDVLATVAMCMFLSDSKSDIPRTNNLLSKLVQFTIQRGALVTLIQALLLITFYAAPSHLAWFAFHMNVTKLYANTFFAMLNARSHLRDTNANGVISGLSGGNISSFNDTHLHSQPRGLSFLQVKTSGSVKESNTHYASFSTGHNGEDGFIAAPSGKVPEVYPQSVMVLGGIIGTPGGLGKGYGRAGGKRSYDAESLDMEMDDMGGKRGAQGGVPGAPVVNVTKTVVVADR</sequence>
<keyword evidence="1" id="KW-0472">Membrane</keyword>
<evidence type="ECO:0000313" key="3">
    <source>
        <dbReference type="EMBL" id="TFK22550.1"/>
    </source>
</evidence>
<dbReference type="InterPro" id="IPR045339">
    <property type="entry name" value="DUF6534"/>
</dbReference>
<keyword evidence="1" id="KW-0812">Transmembrane</keyword>
<evidence type="ECO:0000259" key="2">
    <source>
        <dbReference type="Pfam" id="PF20152"/>
    </source>
</evidence>
<feature type="transmembrane region" description="Helical" evidence="1">
    <location>
        <begin position="63"/>
        <end position="84"/>
    </location>
</feature>
<feature type="transmembrane region" description="Helical" evidence="1">
    <location>
        <begin position="15"/>
        <end position="42"/>
    </location>
</feature>
<dbReference type="PANTHER" id="PTHR40465">
    <property type="entry name" value="CHROMOSOME 1, WHOLE GENOME SHOTGUN SEQUENCE"/>
    <property type="match status" value="1"/>
</dbReference>
<name>A0A5C3KPV0_COPMA</name>
<accession>A0A5C3KPV0</accession>
<evidence type="ECO:0000313" key="4">
    <source>
        <dbReference type="Proteomes" id="UP000307440"/>
    </source>
</evidence>
<keyword evidence="4" id="KW-1185">Reference proteome</keyword>
<reference evidence="3 4" key="1">
    <citation type="journal article" date="2019" name="Nat. Ecol. Evol.">
        <title>Megaphylogeny resolves global patterns of mushroom evolution.</title>
        <authorList>
            <person name="Varga T."/>
            <person name="Krizsan K."/>
            <person name="Foldi C."/>
            <person name="Dima B."/>
            <person name="Sanchez-Garcia M."/>
            <person name="Sanchez-Ramirez S."/>
            <person name="Szollosi G.J."/>
            <person name="Szarkandi J.G."/>
            <person name="Papp V."/>
            <person name="Albert L."/>
            <person name="Andreopoulos W."/>
            <person name="Angelini C."/>
            <person name="Antonin V."/>
            <person name="Barry K.W."/>
            <person name="Bougher N.L."/>
            <person name="Buchanan P."/>
            <person name="Buyck B."/>
            <person name="Bense V."/>
            <person name="Catcheside P."/>
            <person name="Chovatia M."/>
            <person name="Cooper J."/>
            <person name="Damon W."/>
            <person name="Desjardin D."/>
            <person name="Finy P."/>
            <person name="Geml J."/>
            <person name="Haridas S."/>
            <person name="Hughes K."/>
            <person name="Justo A."/>
            <person name="Karasinski D."/>
            <person name="Kautmanova I."/>
            <person name="Kiss B."/>
            <person name="Kocsube S."/>
            <person name="Kotiranta H."/>
            <person name="LaButti K.M."/>
            <person name="Lechner B.E."/>
            <person name="Liimatainen K."/>
            <person name="Lipzen A."/>
            <person name="Lukacs Z."/>
            <person name="Mihaltcheva S."/>
            <person name="Morgado L.N."/>
            <person name="Niskanen T."/>
            <person name="Noordeloos M.E."/>
            <person name="Ohm R.A."/>
            <person name="Ortiz-Santana B."/>
            <person name="Ovrebo C."/>
            <person name="Racz N."/>
            <person name="Riley R."/>
            <person name="Savchenko A."/>
            <person name="Shiryaev A."/>
            <person name="Soop K."/>
            <person name="Spirin V."/>
            <person name="Szebenyi C."/>
            <person name="Tomsovsky M."/>
            <person name="Tulloss R.E."/>
            <person name="Uehling J."/>
            <person name="Grigoriev I.V."/>
            <person name="Vagvolgyi C."/>
            <person name="Papp T."/>
            <person name="Martin F.M."/>
            <person name="Miettinen O."/>
            <person name="Hibbett D.S."/>
            <person name="Nagy L.G."/>
        </authorList>
    </citation>
    <scope>NUCLEOTIDE SEQUENCE [LARGE SCALE GENOMIC DNA]</scope>
    <source>
        <strain evidence="3 4">CBS 121175</strain>
    </source>
</reference>
<keyword evidence="1" id="KW-1133">Transmembrane helix</keyword>
<dbReference type="AlphaFoldDB" id="A0A5C3KPV0"/>
<dbReference type="EMBL" id="ML210238">
    <property type="protein sequence ID" value="TFK22550.1"/>
    <property type="molecule type" value="Genomic_DNA"/>
</dbReference>
<feature type="domain" description="DUF6534" evidence="2">
    <location>
        <begin position="27"/>
        <end position="114"/>
    </location>
</feature>
<dbReference type="Pfam" id="PF20152">
    <property type="entry name" value="DUF6534"/>
    <property type="match status" value="1"/>
</dbReference>
<proteinExistence type="predicted"/>
<protein>
    <recommendedName>
        <fullName evidence="2">DUF6534 domain-containing protein</fullName>
    </recommendedName>
</protein>
<evidence type="ECO:0000256" key="1">
    <source>
        <dbReference type="SAM" id="Phobius"/>
    </source>
</evidence>
<dbReference type="STRING" id="230819.A0A5C3KPV0"/>
<dbReference type="OrthoDB" id="2792702at2759"/>